<protein>
    <submittedName>
        <fullName evidence="1">Uncharacterized protein</fullName>
    </submittedName>
</protein>
<comment type="caution">
    <text evidence="1">The sequence shown here is derived from an EMBL/GenBank/DDBJ whole genome shotgun (WGS) entry which is preliminary data.</text>
</comment>
<dbReference type="STRING" id="658196.A0A397TV67"/>
<evidence type="ECO:0000313" key="1">
    <source>
        <dbReference type="EMBL" id="RIA98774.1"/>
    </source>
</evidence>
<dbReference type="EMBL" id="QKYT01000011">
    <property type="protein sequence ID" value="RIA98774.1"/>
    <property type="molecule type" value="Genomic_DNA"/>
</dbReference>
<sequence length="100" mass="11970">MIQSATSLRNSRSQNINLETDPFYYYQKNNTASSDKRKFEHDSVEDTNINDLNIKRRKLSENEINDYLTKEIELDINMNFNQPYKNEYITKEIDLDINKI</sequence>
<reference evidence="1 2" key="1">
    <citation type="submission" date="2018-06" db="EMBL/GenBank/DDBJ databases">
        <title>Comparative genomics reveals the genomic features of Rhizophagus irregularis, R. cerebriforme, R. diaphanum and Gigaspora rosea, and their symbiotic lifestyle signature.</title>
        <authorList>
            <person name="Morin E."/>
            <person name="San Clemente H."/>
            <person name="Chen E.C.H."/>
            <person name="De La Providencia I."/>
            <person name="Hainaut M."/>
            <person name="Kuo A."/>
            <person name="Kohler A."/>
            <person name="Murat C."/>
            <person name="Tang N."/>
            <person name="Roy S."/>
            <person name="Loubradou J."/>
            <person name="Henrissat B."/>
            <person name="Grigoriev I.V."/>
            <person name="Corradi N."/>
            <person name="Roux C."/>
            <person name="Martin F.M."/>
        </authorList>
    </citation>
    <scope>NUCLEOTIDE SEQUENCE [LARGE SCALE GENOMIC DNA]</scope>
    <source>
        <strain evidence="1 2">DAOM 227022</strain>
    </source>
</reference>
<dbReference type="Proteomes" id="UP000265703">
    <property type="component" value="Unassembled WGS sequence"/>
</dbReference>
<keyword evidence="2" id="KW-1185">Reference proteome</keyword>
<gene>
    <name evidence="1" type="ORF">C1645_748715</name>
</gene>
<proteinExistence type="predicted"/>
<evidence type="ECO:0000313" key="2">
    <source>
        <dbReference type="Proteomes" id="UP000265703"/>
    </source>
</evidence>
<name>A0A397TV67_9GLOM</name>
<dbReference type="OrthoDB" id="2357097at2759"/>
<accession>A0A397TV67</accession>
<dbReference type="AlphaFoldDB" id="A0A397TV67"/>
<organism evidence="1 2">
    <name type="scientific">Glomus cerebriforme</name>
    <dbReference type="NCBI Taxonomy" id="658196"/>
    <lineage>
        <taxon>Eukaryota</taxon>
        <taxon>Fungi</taxon>
        <taxon>Fungi incertae sedis</taxon>
        <taxon>Mucoromycota</taxon>
        <taxon>Glomeromycotina</taxon>
        <taxon>Glomeromycetes</taxon>
        <taxon>Glomerales</taxon>
        <taxon>Glomeraceae</taxon>
        <taxon>Glomus</taxon>
    </lineage>
</organism>